<dbReference type="Gene3D" id="3.40.50.720">
    <property type="entry name" value="NAD(P)-binding Rossmann-like Domain"/>
    <property type="match status" value="1"/>
</dbReference>
<comment type="similarity">
    <text evidence="1">Belongs to the avfA family.</text>
</comment>
<dbReference type="AlphaFoldDB" id="A0A9Q5I464"/>
<evidence type="ECO:0000313" key="2">
    <source>
        <dbReference type="EMBL" id="OCB91085.1"/>
    </source>
</evidence>
<dbReference type="PANTHER" id="PTHR43355">
    <property type="entry name" value="FLAVIN REDUCTASE (NADPH)"/>
    <property type="match status" value="1"/>
</dbReference>
<dbReference type="PANTHER" id="PTHR43355:SF2">
    <property type="entry name" value="FLAVIN REDUCTASE (NADPH)"/>
    <property type="match status" value="1"/>
</dbReference>
<dbReference type="SUPFAM" id="SSF51735">
    <property type="entry name" value="NAD(P)-binding Rossmann-fold domains"/>
    <property type="match status" value="1"/>
</dbReference>
<comment type="caution">
    <text evidence="2">The sequence shown here is derived from an EMBL/GenBank/DDBJ whole genome shotgun (WGS) entry which is preliminary data.</text>
</comment>
<dbReference type="EMBL" id="LNZH02000106">
    <property type="protein sequence ID" value="OCB91085.1"/>
    <property type="molecule type" value="Genomic_DNA"/>
</dbReference>
<dbReference type="InterPro" id="IPR051606">
    <property type="entry name" value="Polyketide_Oxido-like"/>
</dbReference>
<sequence>MKVLVIGGSRNIGYYSAQRLLGNGATVIFLLRNTSCFDTDESIKQYIASGKARLVQGDALKKEDVGKALAIASEGDEPLDAVHFSVGTFPKFSITKGLVLDPPNLCARSMLNLLSVLPRDPASQPKLVVVSSTGLGKTAHAALPLPLKPFYGLVLDGAKGPHADKLGMERVITYAAGWEWPAADGEPDKTILADGWQDHVGPYGWLKHAVVVRPALLTDGDSVGENPKKAGEAPYRALDHEMKGGYTISRKDVAHFIVTRVLPEWNQWEGKRVRIAY</sequence>
<proteinExistence type="inferred from homology"/>
<dbReference type="Pfam" id="PF00106">
    <property type="entry name" value="adh_short"/>
    <property type="match status" value="1"/>
</dbReference>
<accession>A0A9Q5I464</accession>
<gene>
    <name evidence="2" type="ORF">A7U60_g1650</name>
</gene>
<dbReference type="OrthoDB" id="63935at2759"/>
<name>A0A9Q5I464_SANBA</name>
<dbReference type="Proteomes" id="UP000757232">
    <property type="component" value="Unassembled WGS sequence"/>
</dbReference>
<evidence type="ECO:0000313" key="3">
    <source>
        <dbReference type="Proteomes" id="UP000757232"/>
    </source>
</evidence>
<dbReference type="InterPro" id="IPR002347">
    <property type="entry name" value="SDR_fam"/>
</dbReference>
<dbReference type="InterPro" id="IPR036291">
    <property type="entry name" value="NAD(P)-bd_dom_sf"/>
</dbReference>
<protein>
    <recommendedName>
        <fullName evidence="4">NAD(P)-binding domain-containing protein</fullName>
    </recommendedName>
</protein>
<evidence type="ECO:0000256" key="1">
    <source>
        <dbReference type="ARBA" id="ARBA00038376"/>
    </source>
</evidence>
<evidence type="ECO:0008006" key="4">
    <source>
        <dbReference type="Google" id="ProtNLM"/>
    </source>
</evidence>
<keyword evidence="3" id="KW-1185">Reference proteome</keyword>
<organism evidence="2 3">
    <name type="scientific">Sanghuangporus baumii</name>
    <name type="common">Phellinus baumii</name>
    <dbReference type="NCBI Taxonomy" id="108892"/>
    <lineage>
        <taxon>Eukaryota</taxon>
        <taxon>Fungi</taxon>
        <taxon>Dikarya</taxon>
        <taxon>Basidiomycota</taxon>
        <taxon>Agaricomycotina</taxon>
        <taxon>Agaricomycetes</taxon>
        <taxon>Hymenochaetales</taxon>
        <taxon>Hymenochaetaceae</taxon>
        <taxon>Sanghuangporus</taxon>
    </lineage>
</organism>
<reference evidence="2" key="1">
    <citation type="submission" date="2016-06" db="EMBL/GenBank/DDBJ databases">
        <title>Draft Genome sequence of the fungus Inonotus baumii.</title>
        <authorList>
            <person name="Zhu H."/>
            <person name="Lin W."/>
        </authorList>
    </citation>
    <scope>NUCLEOTIDE SEQUENCE</scope>
    <source>
        <strain evidence="2">821</strain>
    </source>
</reference>
<dbReference type="GO" id="GO:0042602">
    <property type="term" value="F:riboflavin reductase (NADPH) activity"/>
    <property type="evidence" value="ECO:0007669"/>
    <property type="project" value="TreeGrafter"/>
</dbReference>
<dbReference type="GO" id="GO:0004074">
    <property type="term" value="F:biliverdin reductase [NAD(P)H] activity"/>
    <property type="evidence" value="ECO:0007669"/>
    <property type="project" value="TreeGrafter"/>
</dbReference>